<dbReference type="InterPro" id="IPR011491">
    <property type="entry name" value="FlgE_D2"/>
</dbReference>
<comment type="caution">
    <text evidence="6">The sequence shown here is derived from an EMBL/GenBank/DDBJ whole genome shotgun (WGS) entry which is preliminary data.</text>
</comment>
<accession>W2V039</accession>
<dbReference type="GO" id="GO:0005829">
    <property type="term" value="C:cytosol"/>
    <property type="evidence" value="ECO:0007669"/>
    <property type="project" value="TreeGrafter"/>
</dbReference>
<dbReference type="PANTHER" id="PTHR30435:SF1">
    <property type="entry name" value="FLAGELLAR HOOK PROTEIN FLGE"/>
    <property type="match status" value="1"/>
</dbReference>
<dbReference type="InterPro" id="IPR020013">
    <property type="entry name" value="Flagellar_FlgE/F/G"/>
</dbReference>
<dbReference type="GO" id="GO:0009425">
    <property type="term" value="C:bacterial-type flagellum basal body"/>
    <property type="evidence" value="ECO:0007669"/>
    <property type="project" value="UniProtKB-SubCell"/>
</dbReference>
<gene>
    <name evidence="6" type="ORF">P857_941</name>
</gene>
<dbReference type="PROSITE" id="PS00588">
    <property type="entry name" value="FLAGELLA_BB_ROD"/>
    <property type="match status" value="1"/>
</dbReference>
<evidence type="ECO:0000256" key="1">
    <source>
        <dbReference type="ARBA" id="ARBA00004117"/>
    </source>
</evidence>
<evidence type="ECO:0000313" key="6">
    <source>
        <dbReference type="EMBL" id="ETO91766.1"/>
    </source>
</evidence>
<evidence type="ECO:0000259" key="5">
    <source>
        <dbReference type="Pfam" id="PF07559"/>
    </source>
</evidence>
<name>W2V039_9RICK</name>
<evidence type="ECO:0000256" key="2">
    <source>
        <dbReference type="ARBA" id="ARBA00009677"/>
    </source>
</evidence>
<evidence type="ECO:0000256" key="4">
    <source>
        <dbReference type="RuleBase" id="RU362116"/>
    </source>
</evidence>
<proteinExistence type="inferred from homology"/>
<evidence type="ECO:0000313" key="7">
    <source>
        <dbReference type="Proteomes" id="UP000018951"/>
    </source>
</evidence>
<dbReference type="PANTHER" id="PTHR30435">
    <property type="entry name" value="FLAGELLAR PROTEIN"/>
    <property type="match status" value="1"/>
</dbReference>
<dbReference type="EMBL" id="AXCJ01000001">
    <property type="protein sequence ID" value="ETO91766.1"/>
    <property type="molecule type" value="Genomic_DNA"/>
</dbReference>
<keyword evidence="7" id="KW-1185">Reference proteome</keyword>
<organism evidence="6 7">
    <name type="scientific">Candidatus Xenolissoclinum pacificiensis L6</name>
    <dbReference type="NCBI Taxonomy" id="1401685"/>
    <lineage>
        <taxon>Bacteria</taxon>
        <taxon>Pseudomonadati</taxon>
        <taxon>Pseudomonadota</taxon>
        <taxon>Alphaproteobacteria</taxon>
        <taxon>Rickettsiales</taxon>
        <taxon>Anaplasmataceae</taxon>
        <taxon>Candidatus Xenolissoclinum</taxon>
    </lineage>
</organism>
<dbReference type="STRING" id="1401685.P857_941"/>
<protein>
    <recommendedName>
        <fullName evidence="4">Flagellar hook protein FlgE</fullName>
    </recommendedName>
</protein>
<dbReference type="Pfam" id="PF07559">
    <property type="entry name" value="FlgE_D2"/>
    <property type="match status" value="1"/>
</dbReference>
<dbReference type="InterPro" id="IPR019776">
    <property type="entry name" value="Flagellar_basal_body_rod_CS"/>
</dbReference>
<comment type="subcellular location">
    <subcellularLocation>
        <location evidence="1 4">Bacterial flagellum basal body</location>
    </subcellularLocation>
</comment>
<dbReference type="NCBIfam" id="TIGR03506">
    <property type="entry name" value="FlgEFG_subfam"/>
    <property type="match status" value="2"/>
</dbReference>
<evidence type="ECO:0000256" key="3">
    <source>
        <dbReference type="ARBA" id="ARBA00023143"/>
    </source>
</evidence>
<dbReference type="InterPro" id="IPR037925">
    <property type="entry name" value="FlgE/F/G-like"/>
</dbReference>
<dbReference type="Proteomes" id="UP000018951">
    <property type="component" value="Unassembled WGS sequence"/>
</dbReference>
<feature type="domain" description="Flagellar hook protein FlgE D2" evidence="5">
    <location>
        <begin position="863"/>
        <end position="1001"/>
    </location>
</feature>
<reference evidence="6 7" key="1">
    <citation type="journal article" date="2013" name="PLoS ONE">
        <title>Bacterial endosymbiosis in a chordate host: long-term co-evolution and conservation of secondary metabolism.</title>
        <authorList>
            <person name="Kwan J.C."/>
            <person name="Schmidt E.W."/>
        </authorList>
    </citation>
    <scope>NUCLEOTIDE SEQUENCE [LARGE SCALE GENOMIC DNA]</scope>
    <source>
        <strain evidence="7">L6</strain>
    </source>
</reference>
<comment type="similarity">
    <text evidence="2 4">Belongs to the flagella basal body rod proteins family.</text>
</comment>
<sequence length="1119" mass="119769">MSGNGSAVQAIKVSNSAVSTISSNIANSSSNVYKEITTQFKTLVTQGKPYGVVTEDQQSVTRMGAVNNTGNATDLSISGNGLFVVDLGGSLYYTRNGDFSLDKDLILRNSDNVTLKVWNYSENENYVPSPDQLIEASFTDLGVEASPTTMITMDLNLKADQDILGGYGSIIDYNSLANEDIEREDIIVPDNTIFAGDGMIIETESGQRTEVFYGGIATSKKIDNLVTNGILGTMNENSTFTGAVEGDSFTLSTITLGDLTFTFNENNPDVTYNKFNSLSTLAEAINYNEGISARIDNGQLYISAINANDSITFKNIVSNLYQTGNLNGIYGQDNPRSQLLSYGASALSVPDENTNLAFTNGSDLSIKLSNGYTNTYIYNSAPSAPNEFSTLQDFANAINSSTDLIATINNPGTSNANLTVDLVNPDVVFMNVESTGSTDIARFMGISINSTFKKNIMSGDSIDVEVGSFNNVSTIGNINSSALLSEIEEINSYDAFSIPKLGVTTSTDIFDIADGSTIEITITDLTSGASNTNNLIFNANGSEDFTNLTELVSSVTGLTNLTSSLTGGIVNITADTGFSVGIRDISGNLADLLGLEAQPLADGENLTIQWNNGKSAVFTFRSIGPDVANNEFSTMSELSDLINNINGATSNFVGERMILSPAEDMGSSIANSSGIVADKLKIGVNTQNISLIFNANSPDVAVGEFNDVMTFAEAVNNISNGLLEGTVAGNGQTVSFSTKHNGSISFIKDVNITGNSNIASKFGLIGSDLVSAIGLESVASGFDRFSTATGLKHVINSSGAGINSEFSRNTVEIANDDITKSLNFSNSSNNDLVNFLGLPSVQEAGYSVQDSSKNMASGKIEPNFEYQMKIYDALGIMHDVSVGFLKTDINTWALEVYTKYPDEIRTNRNDGLLAFGGLEFNGNGSLYDISFQSISNIVDNTDDIYDFQIDWVSGATPSVIALDFGEYENSTRPTSVDLEQRSVLRQFSGEYTVRDFSQDGYPVGNMRDIFIDHEGTISVNFSNGTSRPVYKIPVALFEDANQLFLQTGSLYTNTLQSGTAMLSQPGTGKAGFLLNYSLEGSNVDISYQMLQLIQQKQLNIMAVKAYSTGNSMVDELVNI</sequence>
<dbReference type="GO" id="GO:0009424">
    <property type="term" value="C:bacterial-type flagellum hook"/>
    <property type="evidence" value="ECO:0007669"/>
    <property type="project" value="TreeGrafter"/>
</dbReference>
<keyword evidence="3 4" id="KW-0975">Bacterial flagellum</keyword>
<dbReference type="Gene3D" id="2.60.98.20">
    <property type="entry name" value="Flagellar hook protein FlgE"/>
    <property type="match status" value="1"/>
</dbReference>
<dbReference type="AlphaFoldDB" id="W2V039"/>
<comment type="function">
    <text evidence="4">A flexible structure which links the flagellar filament to the drive apparatus in the basal body.</text>
</comment>
<dbReference type="SUPFAM" id="SSF117143">
    <property type="entry name" value="Flagellar hook protein flgE"/>
    <property type="match status" value="1"/>
</dbReference>
<dbReference type="GO" id="GO:0071978">
    <property type="term" value="P:bacterial-type flagellum-dependent swarming motility"/>
    <property type="evidence" value="ECO:0007669"/>
    <property type="project" value="TreeGrafter"/>
</dbReference>
<dbReference type="InterPro" id="IPR037058">
    <property type="entry name" value="Falgellar_hook_FlgE_sf"/>
</dbReference>